<gene>
    <name evidence="2" type="ORF">Mal15_08140</name>
</gene>
<organism evidence="2 3">
    <name type="scientific">Stieleria maiorica</name>
    <dbReference type="NCBI Taxonomy" id="2795974"/>
    <lineage>
        <taxon>Bacteria</taxon>
        <taxon>Pseudomonadati</taxon>
        <taxon>Planctomycetota</taxon>
        <taxon>Planctomycetia</taxon>
        <taxon>Pirellulales</taxon>
        <taxon>Pirellulaceae</taxon>
        <taxon>Stieleria</taxon>
    </lineage>
</organism>
<evidence type="ECO:0000313" key="2">
    <source>
        <dbReference type="EMBL" id="QEF96784.1"/>
    </source>
</evidence>
<dbReference type="EMBL" id="CP036264">
    <property type="protein sequence ID" value="QEF96784.1"/>
    <property type="molecule type" value="Genomic_DNA"/>
</dbReference>
<reference evidence="2 3" key="1">
    <citation type="submission" date="2019-02" db="EMBL/GenBank/DDBJ databases">
        <title>Planctomycetal bacteria perform biofilm scaping via a novel small molecule.</title>
        <authorList>
            <person name="Jeske O."/>
            <person name="Boedeker C."/>
            <person name="Wiegand S."/>
            <person name="Breitling P."/>
            <person name="Kallscheuer N."/>
            <person name="Jogler M."/>
            <person name="Rohde M."/>
            <person name="Petersen J."/>
            <person name="Medema M.H."/>
            <person name="Surup F."/>
            <person name="Jogler C."/>
        </authorList>
    </citation>
    <scope>NUCLEOTIDE SEQUENCE [LARGE SCALE GENOMIC DNA]</scope>
    <source>
        <strain evidence="2 3">Mal15</strain>
    </source>
</reference>
<evidence type="ECO:0000256" key="1">
    <source>
        <dbReference type="SAM" id="MobiDB-lite"/>
    </source>
</evidence>
<feature type="region of interest" description="Disordered" evidence="1">
    <location>
        <begin position="1"/>
        <end position="32"/>
    </location>
</feature>
<accession>A0A5B9MB57</accession>
<dbReference type="AlphaFoldDB" id="A0A5B9MB57"/>
<protein>
    <submittedName>
        <fullName evidence="2">Uncharacterized protein</fullName>
    </submittedName>
</protein>
<dbReference type="KEGG" id="smam:Mal15_08140"/>
<proteinExistence type="predicted"/>
<dbReference type="Proteomes" id="UP000321353">
    <property type="component" value="Chromosome"/>
</dbReference>
<sequence length="120" mass="13473">MRRSRTGPRSAAKVRKTLPEDLESPEGLRLPGLGHRAADLRWRMSQWSAVQWSAVQRNMIRIRWGDVCTARVDHCFGPARRSIQVHVLPSTLPPASPVVASHRRHSGQDFPGNALNHASR</sequence>
<feature type="region of interest" description="Disordered" evidence="1">
    <location>
        <begin position="94"/>
        <end position="120"/>
    </location>
</feature>
<keyword evidence="3" id="KW-1185">Reference proteome</keyword>
<feature type="compositionally biased region" description="Basic residues" evidence="1">
    <location>
        <begin position="1"/>
        <end position="16"/>
    </location>
</feature>
<name>A0A5B9MB57_9BACT</name>
<evidence type="ECO:0000313" key="3">
    <source>
        <dbReference type="Proteomes" id="UP000321353"/>
    </source>
</evidence>